<name>A0A1G8M8I8_9CLOT</name>
<evidence type="ECO:0000313" key="7">
    <source>
        <dbReference type="EMBL" id="SDI64147.1"/>
    </source>
</evidence>
<keyword evidence="5 6" id="KW-0472">Membrane</keyword>
<accession>A0A1G8M8I8</accession>
<feature type="transmembrane region" description="Helical" evidence="6">
    <location>
        <begin position="308"/>
        <end position="329"/>
    </location>
</feature>
<evidence type="ECO:0000256" key="2">
    <source>
        <dbReference type="ARBA" id="ARBA00022475"/>
    </source>
</evidence>
<feature type="transmembrane region" description="Helical" evidence="6">
    <location>
        <begin position="45"/>
        <end position="63"/>
    </location>
</feature>
<reference evidence="7 8" key="1">
    <citation type="submission" date="2016-10" db="EMBL/GenBank/DDBJ databases">
        <authorList>
            <person name="de Groot N.N."/>
        </authorList>
    </citation>
    <scope>NUCLEOTIDE SEQUENCE [LARGE SCALE GENOMIC DNA]</scope>
    <source>
        <strain evidence="7 8">CGMCC 1.5058</strain>
    </source>
</reference>
<keyword evidence="4 6" id="KW-1133">Transmembrane helix</keyword>
<evidence type="ECO:0000256" key="6">
    <source>
        <dbReference type="SAM" id="Phobius"/>
    </source>
</evidence>
<evidence type="ECO:0000313" key="8">
    <source>
        <dbReference type="Proteomes" id="UP000183255"/>
    </source>
</evidence>
<dbReference type="GO" id="GO:0015658">
    <property type="term" value="F:branched-chain amino acid transmembrane transporter activity"/>
    <property type="evidence" value="ECO:0007669"/>
    <property type="project" value="InterPro"/>
</dbReference>
<dbReference type="AlphaFoldDB" id="A0A1G8M8I8"/>
<comment type="subcellular location">
    <subcellularLocation>
        <location evidence="1">Cell membrane</location>
        <topology evidence="1">Multi-pass membrane protein</topology>
    </subcellularLocation>
</comment>
<evidence type="ECO:0000256" key="3">
    <source>
        <dbReference type="ARBA" id="ARBA00022692"/>
    </source>
</evidence>
<organism evidence="7 8">
    <name type="scientific">Proteiniclasticum ruminis</name>
    <dbReference type="NCBI Taxonomy" id="398199"/>
    <lineage>
        <taxon>Bacteria</taxon>
        <taxon>Bacillati</taxon>
        <taxon>Bacillota</taxon>
        <taxon>Clostridia</taxon>
        <taxon>Eubacteriales</taxon>
        <taxon>Clostridiaceae</taxon>
        <taxon>Proteiniclasticum</taxon>
    </lineage>
</organism>
<feature type="transmembrane region" description="Helical" evidence="6">
    <location>
        <begin position="95"/>
        <end position="118"/>
    </location>
</feature>
<protein>
    <submittedName>
        <fullName evidence="7">Branched-chain amino acid transport system permease protein</fullName>
    </submittedName>
</protein>
<proteinExistence type="predicted"/>
<feature type="transmembrane region" description="Helical" evidence="6">
    <location>
        <begin position="263"/>
        <end position="288"/>
    </location>
</feature>
<feature type="transmembrane region" description="Helical" evidence="6">
    <location>
        <begin position="177"/>
        <end position="196"/>
    </location>
</feature>
<gene>
    <name evidence="7" type="ORF">SAMN05421804_103313</name>
</gene>
<dbReference type="EMBL" id="FNDZ01000003">
    <property type="protein sequence ID" value="SDI64147.1"/>
    <property type="molecule type" value="Genomic_DNA"/>
</dbReference>
<evidence type="ECO:0000256" key="1">
    <source>
        <dbReference type="ARBA" id="ARBA00004651"/>
    </source>
</evidence>
<evidence type="ECO:0000256" key="5">
    <source>
        <dbReference type="ARBA" id="ARBA00023136"/>
    </source>
</evidence>
<dbReference type="CDD" id="cd06581">
    <property type="entry name" value="TM_PBP1_LivM_like"/>
    <property type="match status" value="1"/>
</dbReference>
<dbReference type="Proteomes" id="UP000183255">
    <property type="component" value="Unassembled WGS sequence"/>
</dbReference>
<dbReference type="InterPro" id="IPR043428">
    <property type="entry name" value="LivM-like"/>
</dbReference>
<feature type="transmembrane region" description="Helical" evidence="6">
    <location>
        <begin position="68"/>
        <end position="89"/>
    </location>
</feature>
<keyword evidence="2" id="KW-1003">Cell membrane</keyword>
<dbReference type="Pfam" id="PF02653">
    <property type="entry name" value="BPD_transp_2"/>
    <property type="match status" value="1"/>
</dbReference>
<sequence>MKSMTKEKNILKKYPILGLILFGAVLALVPPLAEAGILKNGYITTIGGTLIYAIAALGLNILLGWSGLISLGTAGFMGLASYVSAYLTIDLELPFEAAFLLAVLIPTLLGILVGLVSLKIEGLYLAIATLAVSEVLRKTFEELVPFTGGFSGKSASYPTLLGFIPGFDGFELDRTTTYYFIVVILVIVMILTYNMMNGKLGRALNAMRGSEAAAQAMGVNLLTHRLMAFALATVFASIAGVLYVHFIKFSYPSTWILKMSLDFLAIIIIGGLRSIYGTVLGAFIVFAVPDLFLKQIPYFENLSYILNGLLIILVIIFYPNGLIGIGYDIKKLFGKLKKGGKKDE</sequence>
<dbReference type="PANTHER" id="PTHR30482:SF10">
    <property type="entry name" value="HIGH-AFFINITY BRANCHED-CHAIN AMINO ACID TRANSPORT PROTEIN BRAE"/>
    <property type="match status" value="1"/>
</dbReference>
<dbReference type="PANTHER" id="PTHR30482">
    <property type="entry name" value="HIGH-AFFINITY BRANCHED-CHAIN AMINO ACID TRANSPORT SYSTEM PERMEASE"/>
    <property type="match status" value="1"/>
</dbReference>
<dbReference type="GO" id="GO:0005886">
    <property type="term" value="C:plasma membrane"/>
    <property type="evidence" value="ECO:0007669"/>
    <property type="project" value="UniProtKB-SubCell"/>
</dbReference>
<keyword evidence="3 6" id="KW-0812">Transmembrane</keyword>
<evidence type="ECO:0000256" key="4">
    <source>
        <dbReference type="ARBA" id="ARBA00022989"/>
    </source>
</evidence>
<dbReference type="InterPro" id="IPR001851">
    <property type="entry name" value="ABC_transp_permease"/>
</dbReference>
<feature type="transmembrane region" description="Helical" evidence="6">
    <location>
        <begin position="226"/>
        <end position="251"/>
    </location>
</feature>